<dbReference type="Pfam" id="PF04023">
    <property type="entry name" value="FeoA"/>
    <property type="match status" value="1"/>
</dbReference>
<dbReference type="EMBL" id="AP023036">
    <property type="protein sequence ID" value="BCD46074.1"/>
    <property type="molecule type" value="Genomic_DNA"/>
</dbReference>
<dbReference type="SUPFAM" id="SSF50037">
    <property type="entry name" value="C-terminal domain of transcriptional repressors"/>
    <property type="match status" value="1"/>
</dbReference>
<organism evidence="3 4">
    <name type="scientific">Helicobacter suis</name>
    <dbReference type="NCBI Taxonomy" id="104628"/>
    <lineage>
        <taxon>Bacteria</taxon>
        <taxon>Pseudomonadati</taxon>
        <taxon>Campylobacterota</taxon>
        <taxon>Epsilonproteobacteria</taxon>
        <taxon>Campylobacterales</taxon>
        <taxon>Helicobacteraceae</taxon>
        <taxon>Helicobacter</taxon>
    </lineage>
</organism>
<reference evidence="3 4" key="1">
    <citation type="submission" date="2020-04" db="EMBL/GenBank/DDBJ databases">
        <title>Genomic analysis of gastric non-Helicobacter pylori Helicobacters isolated in Japan.</title>
        <authorList>
            <person name="Suzuki M."/>
            <person name="Rimbara E."/>
        </authorList>
    </citation>
    <scope>NUCLEOTIDE SEQUENCE [LARGE SCALE GENOMIC DNA]</scope>
    <source>
        <strain evidence="3 4">NHP19-0020</strain>
    </source>
</reference>
<evidence type="ECO:0000259" key="2">
    <source>
        <dbReference type="SMART" id="SM00899"/>
    </source>
</evidence>
<dbReference type="SMART" id="SM00899">
    <property type="entry name" value="FeoA"/>
    <property type="match status" value="1"/>
</dbReference>
<feature type="domain" description="Ferrous iron transporter FeoA-like" evidence="2">
    <location>
        <begin position="1"/>
        <end position="74"/>
    </location>
</feature>
<protein>
    <submittedName>
        <fullName evidence="3">Ferrous iron transport protein A</fullName>
    </submittedName>
</protein>
<dbReference type="InterPro" id="IPR007167">
    <property type="entry name" value="Fe-transptr_FeoA-like"/>
</dbReference>
<name>A0ABM7L0D7_9HELI</name>
<dbReference type="InterPro" id="IPR038157">
    <property type="entry name" value="FeoA_core_dom"/>
</dbReference>
<accession>A0ABM7L0D7</accession>
<evidence type="ECO:0000313" key="3">
    <source>
        <dbReference type="EMBL" id="BCD46074.1"/>
    </source>
</evidence>
<evidence type="ECO:0000256" key="1">
    <source>
        <dbReference type="ARBA" id="ARBA00023004"/>
    </source>
</evidence>
<dbReference type="Gene3D" id="2.30.30.90">
    <property type="match status" value="1"/>
</dbReference>
<dbReference type="InterPro" id="IPR008988">
    <property type="entry name" value="Transcriptional_repressor_C"/>
</dbReference>
<dbReference type="RefSeq" id="WP_176486173.1">
    <property type="nucleotide sequence ID" value="NZ_AP023036.1"/>
</dbReference>
<keyword evidence="4" id="KW-1185">Reference proteome</keyword>
<keyword evidence="1" id="KW-0408">Iron</keyword>
<proteinExistence type="predicted"/>
<gene>
    <name evidence="3" type="ORF">NHP190020_11130</name>
</gene>
<sequence length="75" mass="8518">MNLLECQKNKRYRIVGITTQDSQLKNRFLSFGIIVGEEITLLQHSIRKATFSIEIGHAQIALRAHEAQCVLVNPL</sequence>
<evidence type="ECO:0000313" key="4">
    <source>
        <dbReference type="Proteomes" id="UP000509742"/>
    </source>
</evidence>
<dbReference type="Proteomes" id="UP000509742">
    <property type="component" value="Chromosome"/>
</dbReference>